<name>A0AAX1TLF6_9FUSO</name>
<dbReference type="RefSeq" id="WP_005979581.1">
    <property type="nucleotide sequence ID" value="NZ_CABKNW010000004.1"/>
</dbReference>
<dbReference type="GO" id="GO:0051301">
    <property type="term" value="P:cell division"/>
    <property type="evidence" value="ECO:0007669"/>
    <property type="project" value="InterPro"/>
</dbReference>
<dbReference type="Gene3D" id="3.30.70.3040">
    <property type="match status" value="1"/>
</dbReference>
<feature type="transmembrane region" description="Helical" evidence="1">
    <location>
        <begin position="212"/>
        <end position="233"/>
    </location>
</feature>
<dbReference type="GeneID" id="78454162"/>
<dbReference type="AlphaFoldDB" id="A0AAX1TLF6"/>
<feature type="domain" description="FtsX extracellular" evidence="2">
    <location>
        <begin position="60"/>
        <end position="142"/>
    </location>
</feature>
<reference evidence="3 4" key="1">
    <citation type="submission" date="2018-06" db="EMBL/GenBank/DDBJ databases">
        <authorList>
            <consortium name="Pathogen Informatics"/>
            <person name="Doyle S."/>
        </authorList>
    </citation>
    <scope>NUCLEOTIDE SEQUENCE [LARGE SCALE GENOMIC DNA]</scope>
    <source>
        <strain evidence="3 4">NCTC12112</strain>
    </source>
</reference>
<dbReference type="PANTHER" id="PTHR47755">
    <property type="entry name" value="CELL DIVISION PROTEIN FTSX"/>
    <property type="match status" value="1"/>
</dbReference>
<dbReference type="PANTHER" id="PTHR47755:SF1">
    <property type="entry name" value="CELL DIVISION PROTEIN FTSX"/>
    <property type="match status" value="1"/>
</dbReference>
<organism evidence="3 4">
    <name type="scientific">Fusobacterium ulcerans</name>
    <dbReference type="NCBI Taxonomy" id="861"/>
    <lineage>
        <taxon>Bacteria</taxon>
        <taxon>Fusobacteriati</taxon>
        <taxon>Fusobacteriota</taxon>
        <taxon>Fusobacteriia</taxon>
        <taxon>Fusobacteriales</taxon>
        <taxon>Fusobacteriaceae</taxon>
        <taxon>Fusobacterium</taxon>
    </lineage>
</organism>
<gene>
    <name evidence="3" type="ORF">NCTC12112_02894</name>
</gene>
<protein>
    <recommendedName>
        <fullName evidence="2">FtsX extracellular domain-containing protein</fullName>
    </recommendedName>
</protein>
<keyword evidence="1" id="KW-0472">Membrane</keyword>
<feature type="transmembrane region" description="Helical" evidence="1">
    <location>
        <begin position="245"/>
        <end position="269"/>
    </location>
</feature>
<keyword evidence="1" id="KW-1133">Transmembrane helix</keyword>
<dbReference type="EMBL" id="LS483487">
    <property type="protein sequence ID" value="SQJ13697.1"/>
    <property type="molecule type" value="Genomic_DNA"/>
</dbReference>
<dbReference type="Pfam" id="PF18075">
    <property type="entry name" value="FtsX_ECD"/>
    <property type="match status" value="1"/>
</dbReference>
<evidence type="ECO:0000259" key="2">
    <source>
        <dbReference type="Pfam" id="PF18075"/>
    </source>
</evidence>
<evidence type="ECO:0000256" key="1">
    <source>
        <dbReference type="SAM" id="Phobius"/>
    </source>
</evidence>
<feature type="transmembrane region" description="Helical" evidence="1">
    <location>
        <begin position="161"/>
        <end position="182"/>
    </location>
</feature>
<evidence type="ECO:0000313" key="4">
    <source>
        <dbReference type="Proteomes" id="UP000249008"/>
    </source>
</evidence>
<evidence type="ECO:0000313" key="3">
    <source>
        <dbReference type="EMBL" id="SQJ13697.1"/>
    </source>
</evidence>
<keyword evidence="1" id="KW-0812">Transmembrane</keyword>
<dbReference type="GO" id="GO:0032153">
    <property type="term" value="C:cell division site"/>
    <property type="evidence" value="ECO:0007669"/>
    <property type="project" value="TreeGrafter"/>
</dbReference>
<dbReference type="KEGG" id="ful:C4N20_05040"/>
<sequence>MNNLLKIEKNYTKNRIQLKKKTFILLVISFVILNFFLSFVINISSTTKKIENSYFFTADLRSNLNEEEKNKTEVEVLNIEGVKKVRYLSKEEAFKNLQFQLDIAIPKGENPLSDSLLIYFDSPARLEKIQENLENNQNIKEVFIDANFIAYKEREMKFYKLILVSVILGMTLPSMAMIYYIFYNAVSIEFLNNVDIIHDERVNAARSKKVNLLPFTAASIVGTLIFFNGYIYIREQMLKISSKYLILSLGEIILIEGLIILMINILIWVNPLKLKKVFREES</sequence>
<dbReference type="InterPro" id="IPR004513">
    <property type="entry name" value="FtsX"/>
</dbReference>
<accession>A0AAX1TLF6</accession>
<proteinExistence type="predicted"/>
<dbReference type="InterPro" id="IPR040690">
    <property type="entry name" value="FtsX_ECD"/>
</dbReference>
<dbReference type="Proteomes" id="UP000249008">
    <property type="component" value="Chromosome 1"/>
</dbReference>
<feature type="transmembrane region" description="Helical" evidence="1">
    <location>
        <begin position="23"/>
        <end position="43"/>
    </location>
</feature>
<dbReference type="GO" id="GO:0016020">
    <property type="term" value="C:membrane"/>
    <property type="evidence" value="ECO:0007669"/>
    <property type="project" value="InterPro"/>
</dbReference>